<keyword evidence="1" id="KW-0732">Signal</keyword>
<dbReference type="Pfam" id="PF01551">
    <property type="entry name" value="Peptidase_M23"/>
    <property type="match status" value="1"/>
</dbReference>
<accession>A0AA44ZSI2</accession>
<organism evidence="3 4">
    <name type="scientific">Pseudonocardia alni</name>
    <name type="common">Amycolata alni</name>
    <dbReference type="NCBI Taxonomy" id="33907"/>
    <lineage>
        <taxon>Bacteria</taxon>
        <taxon>Bacillati</taxon>
        <taxon>Actinomycetota</taxon>
        <taxon>Actinomycetes</taxon>
        <taxon>Pseudonocardiales</taxon>
        <taxon>Pseudonocardiaceae</taxon>
        <taxon>Pseudonocardia</taxon>
    </lineage>
</organism>
<feature type="chain" id="PRO_5041273346" evidence="1">
    <location>
        <begin position="21"/>
        <end position="259"/>
    </location>
</feature>
<evidence type="ECO:0000313" key="4">
    <source>
        <dbReference type="Proteomes" id="UP000232453"/>
    </source>
</evidence>
<feature type="signal peptide" evidence="1">
    <location>
        <begin position="1"/>
        <end position="20"/>
    </location>
</feature>
<dbReference type="InterPro" id="IPR011055">
    <property type="entry name" value="Dup_hybrid_motif"/>
</dbReference>
<dbReference type="AlphaFoldDB" id="A0AA44ZSI2"/>
<evidence type="ECO:0000259" key="2">
    <source>
        <dbReference type="Pfam" id="PF01551"/>
    </source>
</evidence>
<protein>
    <submittedName>
        <fullName evidence="3">Peptidase M23-like protein</fullName>
    </submittedName>
</protein>
<evidence type="ECO:0000313" key="3">
    <source>
        <dbReference type="EMBL" id="PKB41166.1"/>
    </source>
</evidence>
<gene>
    <name evidence="3" type="ORF">ATL51_0126</name>
</gene>
<dbReference type="InterPro" id="IPR016047">
    <property type="entry name" value="M23ase_b-sheet_dom"/>
</dbReference>
<proteinExistence type="predicted"/>
<dbReference type="SUPFAM" id="SSF51261">
    <property type="entry name" value="Duplicated hybrid motif"/>
    <property type="match status" value="1"/>
</dbReference>
<dbReference type="EMBL" id="PHUJ01000002">
    <property type="protein sequence ID" value="PKB41166.1"/>
    <property type="molecule type" value="Genomic_DNA"/>
</dbReference>
<dbReference type="PANTHER" id="PTHR21666">
    <property type="entry name" value="PEPTIDASE-RELATED"/>
    <property type="match status" value="1"/>
</dbReference>
<name>A0AA44ZSI2_PSEA5</name>
<dbReference type="GO" id="GO:0004222">
    <property type="term" value="F:metalloendopeptidase activity"/>
    <property type="evidence" value="ECO:0007669"/>
    <property type="project" value="TreeGrafter"/>
</dbReference>
<dbReference type="CDD" id="cd12797">
    <property type="entry name" value="M23_peptidase"/>
    <property type="match status" value="1"/>
</dbReference>
<dbReference type="RefSeq" id="WP_100877237.1">
    <property type="nucleotide sequence ID" value="NZ_CP052772.1"/>
</dbReference>
<reference evidence="3 4" key="1">
    <citation type="submission" date="2017-11" db="EMBL/GenBank/DDBJ databases">
        <title>Sequencing the genomes of 1000 actinobacteria strains.</title>
        <authorList>
            <person name="Klenk H.-P."/>
        </authorList>
    </citation>
    <scope>NUCLEOTIDE SEQUENCE [LARGE SCALE GENOMIC DNA]</scope>
    <source>
        <strain evidence="3 4">DSM 44104</strain>
    </source>
</reference>
<dbReference type="Gene3D" id="2.70.70.10">
    <property type="entry name" value="Glucose Permease (Domain IIA)"/>
    <property type="match status" value="1"/>
</dbReference>
<comment type="caution">
    <text evidence="3">The sequence shown here is derived from an EMBL/GenBank/DDBJ whole genome shotgun (WGS) entry which is preliminary data.</text>
</comment>
<dbReference type="InterPro" id="IPR050570">
    <property type="entry name" value="Cell_wall_metabolism_enzyme"/>
</dbReference>
<dbReference type="PANTHER" id="PTHR21666:SF270">
    <property type="entry name" value="MUREIN HYDROLASE ACTIVATOR ENVC"/>
    <property type="match status" value="1"/>
</dbReference>
<dbReference type="Proteomes" id="UP000232453">
    <property type="component" value="Unassembled WGS sequence"/>
</dbReference>
<evidence type="ECO:0000256" key="1">
    <source>
        <dbReference type="SAM" id="SignalP"/>
    </source>
</evidence>
<sequence length="259" mass="26193">MSTSSTSLSSCLPAPPPAGAGAVAALAAGALVTGAQATYDELDLQLVDDEVRPVAALSLEPASIPAPDRPAVVAPVAASELPDAADPDDLAALAKGTRIGEESARRADQLSAARAEGAPAAVTAASGEVTVQPVRGRITSTAGPRWGSTHYGLDIANRIGTPIFAVADGVVEKSGPANGFGLWVVVRHPDGSRSVYGHINQAFVAAGERVAAGDRIAEVGNRGQSTGPHLHLEIRQGSVSGEKVDPVGWLRARGLELTG</sequence>
<feature type="domain" description="M23ase beta-sheet core" evidence="2">
    <location>
        <begin position="149"/>
        <end position="246"/>
    </location>
</feature>